<feature type="compositionally biased region" description="Basic residues" evidence="6">
    <location>
        <begin position="279"/>
        <end position="294"/>
    </location>
</feature>
<evidence type="ECO:0000256" key="1">
    <source>
        <dbReference type="ARBA" id="ARBA00022559"/>
    </source>
</evidence>
<dbReference type="Gene3D" id="3.40.30.10">
    <property type="entry name" value="Glutaredoxin"/>
    <property type="match status" value="1"/>
</dbReference>
<evidence type="ECO:0000256" key="6">
    <source>
        <dbReference type="SAM" id="MobiDB-lite"/>
    </source>
</evidence>
<keyword evidence="2" id="KW-0049">Antioxidant</keyword>
<evidence type="ECO:0000256" key="5">
    <source>
        <dbReference type="ARBA" id="ARBA00023284"/>
    </source>
</evidence>
<dbReference type="PANTHER" id="PTHR42801:SF23">
    <property type="entry name" value="PEROXIREDOXIN DOT5"/>
    <property type="match status" value="1"/>
</dbReference>
<feature type="compositionally biased region" description="Acidic residues" evidence="6">
    <location>
        <begin position="153"/>
        <end position="177"/>
    </location>
</feature>
<evidence type="ECO:0000256" key="4">
    <source>
        <dbReference type="ARBA" id="ARBA00023157"/>
    </source>
</evidence>
<keyword evidence="5" id="KW-0676">Redox-active center</keyword>
<feature type="non-terminal residue" evidence="8">
    <location>
        <position position="1"/>
    </location>
</feature>
<keyword evidence="1" id="KW-0575">Peroxidase</keyword>
<dbReference type="GO" id="GO:0008379">
    <property type="term" value="F:thioredoxin peroxidase activity"/>
    <property type="evidence" value="ECO:0007669"/>
    <property type="project" value="TreeGrafter"/>
</dbReference>
<dbReference type="GO" id="GO:0034599">
    <property type="term" value="P:cellular response to oxidative stress"/>
    <property type="evidence" value="ECO:0007669"/>
    <property type="project" value="TreeGrafter"/>
</dbReference>
<dbReference type="Proteomes" id="UP000006319">
    <property type="component" value="Chromosome 6"/>
</dbReference>
<dbReference type="AlphaFoldDB" id="K6V8M7"/>
<feature type="compositionally biased region" description="Basic and acidic residues" evidence="6">
    <location>
        <begin position="226"/>
        <end position="239"/>
    </location>
</feature>
<organism evidence="8 9">
    <name type="scientific">Plasmodium cynomolgi (strain B)</name>
    <dbReference type="NCBI Taxonomy" id="1120755"/>
    <lineage>
        <taxon>Eukaryota</taxon>
        <taxon>Sar</taxon>
        <taxon>Alveolata</taxon>
        <taxon>Apicomplexa</taxon>
        <taxon>Aconoidasida</taxon>
        <taxon>Haemosporida</taxon>
        <taxon>Plasmodiidae</taxon>
        <taxon>Plasmodium</taxon>
        <taxon>Plasmodium (Plasmodium)</taxon>
    </lineage>
</organism>
<dbReference type="GeneID" id="14691722"/>
<dbReference type="VEuPathDB" id="PlasmoDB:PCYB_062140"/>
<proteinExistence type="predicted"/>
<feature type="compositionally biased region" description="Low complexity" evidence="6">
    <location>
        <begin position="269"/>
        <end position="278"/>
    </location>
</feature>
<dbReference type="InterPro" id="IPR050924">
    <property type="entry name" value="Peroxiredoxin_BCP/PrxQ"/>
</dbReference>
<dbReference type="RefSeq" id="XP_004221429.1">
    <property type="nucleotide sequence ID" value="XM_004221381.1"/>
</dbReference>
<protein>
    <submittedName>
        <fullName evidence="8">Merozoite capping protein 1</fullName>
    </submittedName>
</protein>
<dbReference type="GO" id="GO:0045454">
    <property type="term" value="P:cell redox homeostasis"/>
    <property type="evidence" value="ECO:0007669"/>
    <property type="project" value="TreeGrafter"/>
</dbReference>
<evidence type="ECO:0000259" key="7">
    <source>
        <dbReference type="Pfam" id="PF00578"/>
    </source>
</evidence>
<dbReference type="GO" id="GO:0005737">
    <property type="term" value="C:cytoplasm"/>
    <property type="evidence" value="ECO:0007669"/>
    <property type="project" value="TreeGrafter"/>
</dbReference>
<dbReference type="CDD" id="cd03017">
    <property type="entry name" value="PRX_BCP"/>
    <property type="match status" value="1"/>
</dbReference>
<name>K6V8M7_PLACD</name>
<keyword evidence="4" id="KW-1015">Disulfide bond</keyword>
<dbReference type="SUPFAM" id="SSF52833">
    <property type="entry name" value="Thioredoxin-like"/>
    <property type="match status" value="1"/>
</dbReference>
<feature type="domain" description="Alkyl hydroperoxide reductase subunit C/ Thiol specific antioxidant" evidence="7">
    <location>
        <begin position="21"/>
        <end position="129"/>
    </location>
</feature>
<dbReference type="InterPro" id="IPR036249">
    <property type="entry name" value="Thioredoxin-like_sf"/>
</dbReference>
<dbReference type="PANTHER" id="PTHR42801">
    <property type="entry name" value="THIOREDOXIN-DEPENDENT PEROXIDE REDUCTASE"/>
    <property type="match status" value="1"/>
</dbReference>
<keyword evidence="3" id="KW-0560">Oxidoreductase</keyword>
<sequence length="294" mass="31698">TKLTEEVLNTQLLNEKNEQTTLQGEIEKHKELNGVVIFVYPKADTPGCTEQAKLFKEKFEEFKSNNYAVYGLSADSADAQLKWKEKLELPFELLCDVEKKVLKEMGCLKEDDRIARSHAVIKNDSVVSYFKKGVKPGMSAENVLKFIIKGEKDEDDAETDAKAEDDEMEGADDDDDDAGQKDAEGADINGDIKGEGKGEAEEGDTKVEGTEGSGGGDGGENNSPEDEGKNDENGKEKKVAPSAGSKKSKNGTSAGGGNAVKSKKKASKKNNNGGNKNSKAAKKGISVKKEIKKK</sequence>
<keyword evidence="9" id="KW-1185">Reference proteome</keyword>
<dbReference type="EMBL" id="DF157098">
    <property type="protein sequence ID" value="GAB65482.1"/>
    <property type="molecule type" value="Genomic_DNA"/>
</dbReference>
<dbReference type="InterPro" id="IPR000866">
    <property type="entry name" value="AhpC/TSA"/>
</dbReference>
<dbReference type="KEGG" id="pcy:PCYB_062140"/>
<keyword evidence="8" id="KW-0477">Merozoite</keyword>
<dbReference type="OrthoDB" id="338622at2759"/>
<evidence type="ECO:0000313" key="9">
    <source>
        <dbReference type="Proteomes" id="UP000006319"/>
    </source>
</evidence>
<evidence type="ECO:0000256" key="2">
    <source>
        <dbReference type="ARBA" id="ARBA00022862"/>
    </source>
</evidence>
<evidence type="ECO:0000256" key="3">
    <source>
        <dbReference type="ARBA" id="ARBA00023002"/>
    </source>
</evidence>
<dbReference type="eggNOG" id="KOG0855">
    <property type="taxonomic scope" value="Eukaryota"/>
</dbReference>
<reference evidence="8 9" key="1">
    <citation type="journal article" date="2012" name="Nat. Genet.">
        <title>Plasmodium cynomolgi genome sequences provide insight into Plasmodium vivax and the monkey malaria clade.</title>
        <authorList>
            <person name="Tachibana S."/>
            <person name="Sullivan S.A."/>
            <person name="Kawai S."/>
            <person name="Nakamura S."/>
            <person name="Kim H.R."/>
            <person name="Goto N."/>
            <person name="Arisue N."/>
            <person name="Palacpac N.M.Q."/>
            <person name="Honma H."/>
            <person name="Yagi M."/>
            <person name="Tougan T."/>
            <person name="Katakai Y."/>
            <person name="Kaneko O."/>
            <person name="Mita T."/>
            <person name="Kita K."/>
            <person name="Yasutomi Y."/>
            <person name="Sutton P.L."/>
            <person name="Shakhbatyan R."/>
            <person name="Horii T."/>
            <person name="Yasunaga T."/>
            <person name="Barnwell J.W."/>
            <person name="Escalante A.A."/>
            <person name="Carlton J.M."/>
            <person name="Tanabe K."/>
        </authorList>
    </citation>
    <scope>NUCLEOTIDE SEQUENCE [LARGE SCALE GENOMIC DNA]</scope>
    <source>
        <strain evidence="8 9">B</strain>
    </source>
</reference>
<accession>K6V8M7</accession>
<gene>
    <name evidence="8" type="ORF">PCYB_062140</name>
</gene>
<feature type="compositionally biased region" description="Basic and acidic residues" evidence="6">
    <location>
        <begin position="178"/>
        <end position="209"/>
    </location>
</feature>
<evidence type="ECO:0000313" key="8">
    <source>
        <dbReference type="EMBL" id="GAB65482.1"/>
    </source>
</evidence>
<dbReference type="Pfam" id="PF00578">
    <property type="entry name" value="AhpC-TSA"/>
    <property type="match status" value="1"/>
</dbReference>
<feature type="region of interest" description="Disordered" evidence="6">
    <location>
        <begin position="153"/>
        <end position="294"/>
    </location>
</feature>